<organism evidence="2 3">
    <name type="scientific">Urochloa decumbens</name>
    <dbReference type="NCBI Taxonomy" id="240449"/>
    <lineage>
        <taxon>Eukaryota</taxon>
        <taxon>Viridiplantae</taxon>
        <taxon>Streptophyta</taxon>
        <taxon>Embryophyta</taxon>
        <taxon>Tracheophyta</taxon>
        <taxon>Spermatophyta</taxon>
        <taxon>Magnoliopsida</taxon>
        <taxon>Liliopsida</taxon>
        <taxon>Poales</taxon>
        <taxon>Poaceae</taxon>
        <taxon>PACMAD clade</taxon>
        <taxon>Panicoideae</taxon>
        <taxon>Panicodae</taxon>
        <taxon>Paniceae</taxon>
        <taxon>Melinidinae</taxon>
        <taxon>Urochloa</taxon>
    </lineage>
</organism>
<gene>
    <name evidence="2" type="ORF">URODEC1_LOCUS5620</name>
</gene>
<feature type="compositionally biased region" description="Basic residues" evidence="1">
    <location>
        <begin position="149"/>
        <end position="158"/>
    </location>
</feature>
<reference evidence="3" key="1">
    <citation type="submission" date="2024-06" db="EMBL/GenBank/DDBJ databases">
        <authorList>
            <person name="Ryan C."/>
        </authorList>
    </citation>
    <scope>NUCLEOTIDE SEQUENCE [LARGE SCALE GENOMIC DNA]</scope>
</reference>
<evidence type="ECO:0000313" key="2">
    <source>
        <dbReference type="EMBL" id="CAL4894756.1"/>
    </source>
</evidence>
<evidence type="ECO:0000313" key="3">
    <source>
        <dbReference type="Proteomes" id="UP001497457"/>
    </source>
</evidence>
<feature type="region of interest" description="Disordered" evidence="1">
    <location>
        <begin position="184"/>
        <end position="204"/>
    </location>
</feature>
<name>A0ABC8VQG8_9POAL</name>
<feature type="compositionally biased region" description="Basic residues" evidence="1">
    <location>
        <begin position="315"/>
        <end position="326"/>
    </location>
</feature>
<dbReference type="EMBL" id="OZ075120">
    <property type="protein sequence ID" value="CAL4894756.1"/>
    <property type="molecule type" value="Genomic_DNA"/>
</dbReference>
<sequence>MDRSNRRFFFSRENPRAESPLLLCQGVAEALLLWLGVRGGGGSAPHLGHVVGEVARRELQRRRPVVHPAEEVGVREQLLAAGDEVGQEHVVVQRRPRAAVHRGGRHGRELRLLPALRGVEAHQPLRRVRCGGEARVAAGAGHGRGGGRERRRRRRRRGGRGEGGHGLLLELGVPVVLDVVVGPAGELGRDDGPPAPDGGVEGPDDPVLLLRVPAVLDVGAQVVEPPQAAALAAPVQPWMAITRMLVASVFAPNNCHSSSCLVCRGDDRNWRPTCFLRQGDPVAADAVALDVAPQLLVLLRRPGPPLHARLVAARRAPHVQAKRRARTGGSRGAKQERSTRHTRGCSL</sequence>
<keyword evidence="3" id="KW-1185">Reference proteome</keyword>
<accession>A0ABC8VQG8</accession>
<evidence type="ECO:0000256" key="1">
    <source>
        <dbReference type="SAM" id="MobiDB-lite"/>
    </source>
</evidence>
<proteinExistence type="predicted"/>
<reference evidence="2 3" key="2">
    <citation type="submission" date="2024-10" db="EMBL/GenBank/DDBJ databases">
        <authorList>
            <person name="Ryan C."/>
        </authorList>
    </citation>
    <scope>NUCLEOTIDE SEQUENCE [LARGE SCALE GENOMIC DNA]</scope>
</reference>
<feature type="region of interest" description="Disordered" evidence="1">
    <location>
        <begin position="136"/>
        <end position="165"/>
    </location>
</feature>
<dbReference type="Proteomes" id="UP001497457">
    <property type="component" value="Chromosome 10rd"/>
</dbReference>
<feature type="region of interest" description="Disordered" evidence="1">
    <location>
        <begin position="315"/>
        <end position="347"/>
    </location>
</feature>
<dbReference type="AlphaFoldDB" id="A0ABC8VQG8"/>
<protein>
    <submittedName>
        <fullName evidence="2">Uncharacterized protein</fullName>
    </submittedName>
</protein>